<proteinExistence type="predicted"/>
<reference evidence="1 5" key="1">
    <citation type="submission" date="2015-03" db="EMBL/GenBank/DDBJ databases">
        <authorList>
            <person name="Murphy D."/>
        </authorList>
    </citation>
    <scope>NUCLEOTIDE SEQUENCE [LARGE SCALE GENOMIC DNA]</scope>
    <source>
        <strain evidence="1 5">IP26249</strain>
    </source>
</reference>
<dbReference type="Pfam" id="PF05973">
    <property type="entry name" value="Gp49"/>
    <property type="match status" value="1"/>
</dbReference>
<name>A0A0E1NKZ8_YEREN</name>
<evidence type="ECO:0000313" key="2">
    <source>
        <dbReference type="EMBL" id="CND60023.1"/>
    </source>
</evidence>
<gene>
    <name evidence="1" type="ORF">ERS137941_03573</name>
    <name evidence="2" type="ORF">ERS137959_01636</name>
    <name evidence="3" type="ORF">I6I39_18575</name>
</gene>
<dbReference type="AlphaFoldDB" id="A0A0E1NKZ8"/>
<dbReference type="EMBL" id="CP068146">
    <property type="protein sequence ID" value="QQU46883.1"/>
    <property type="molecule type" value="Genomic_DNA"/>
</dbReference>
<reference evidence="2 4" key="2">
    <citation type="submission" date="2015-03" db="EMBL/GenBank/DDBJ databases">
        <authorList>
            <consortium name="Pathogen Informatics"/>
            <person name="Murphy D."/>
        </authorList>
    </citation>
    <scope>NUCLEOTIDE SEQUENCE [LARGE SCALE GENOMIC DNA]</scope>
    <source>
        <strain evidence="2 4">IP05342</strain>
    </source>
</reference>
<dbReference type="Proteomes" id="UP000595309">
    <property type="component" value="Chromosome"/>
</dbReference>
<reference evidence="3 6" key="3">
    <citation type="submission" date="2021-01" db="EMBL/GenBank/DDBJ databases">
        <title>FDA dAtabase for Regulatory Grade micrObial Sequences (FDA-ARGOS): Supporting development and validation of Infectious Disease Dx tests.</title>
        <authorList>
            <person name="Blissenbach B."/>
            <person name="Krut O."/>
            <person name="Tallon L."/>
            <person name="Sadzewicz L."/>
            <person name="Zhao X."/>
            <person name="Boylan J."/>
            <person name="Ott S."/>
            <person name="Bowen H."/>
            <person name="Vavikolanu K."/>
            <person name="Mehta A."/>
            <person name="Aluvathingal J."/>
            <person name="Nadendla S."/>
            <person name="Yan Y."/>
            <person name="Sichtig H."/>
        </authorList>
    </citation>
    <scope>NUCLEOTIDE SEQUENCE [LARGE SCALE GENOMIC DNA]</scope>
    <source>
        <strain evidence="3 6">FDAARGOS_1082</strain>
    </source>
</reference>
<dbReference type="PATRIC" id="fig|630.129.peg.2120"/>
<evidence type="ECO:0000313" key="4">
    <source>
        <dbReference type="Proteomes" id="UP000041601"/>
    </source>
</evidence>
<evidence type="ECO:0000313" key="3">
    <source>
        <dbReference type="EMBL" id="QQU46883.1"/>
    </source>
</evidence>
<dbReference type="KEGG" id="yew:CH47_1522"/>
<evidence type="ECO:0000313" key="6">
    <source>
        <dbReference type="Proteomes" id="UP000595309"/>
    </source>
</evidence>
<keyword evidence="4" id="KW-1185">Reference proteome</keyword>
<accession>A0A0E1NKZ8</accession>
<dbReference type="InterPro" id="IPR009241">
    <property type="entry name" value="HigB-like"/>
</dbReference>
<dbReference type="GeneID" id="31409010"/>
<dbReference type="EMBL" id="CGBR01000035">
    <property type="protein sequence ID" value="CFQ72488.1"/>
    <property type="molecule type" value="Genomic_DNA"/>
</dbReference>
<dbReference type="OMA" id="HTRAMGE"/>
<evidence type="ECO:0000313" key="1">
    <source>
        <dbReference type="EMBL" id="CFQ72488.1"/>
    </source>
</evidence>
<sequence length="109" mass="12701">MYTIGLLRLAQRELFKLPAGIQAALIKALDELEVYGHELREPVVRDIGKGLKELRVSAKEGCGRGFFFYQADRQVYIIHILQKKTQKASRRTLMLAYQRMKELKRRLLP</sequence>
<dbReference type="Proteomes" id="UP000041601">
    <property type="component" value="Unassembled WGS sequence"/>
</dbReference>
<dbReference type="KEGG" id="yet:CH48_3733"/>
<dbReference type="RefSeq" id="WP_005160945.1">
    <property type="nucleotide sequence ID" value="NZ_CAADJK010000001.1"/>
</dbReference>
<dbReference type="EMBL" id="CPXJ01000016">
    <property type="protein sequence ID" value="CND60023.1"/>
    <property type="molecule type" value="Genomic_DNA"/>
</dbReference>
<protein>
    <submittedName>
        <fullName evidence="1">Phage-related protein</fullName>
    </submittedName>
    <submittedName>
        <fullName evidence="3">Type II toxin-antitoxin system RelE/ParE family toxin</fullName>
    </submittedName>
</protein>
<dbReference type="Proteomes" id="UP000048841">
    <property type="component" value="Unassembled WGS sequence"/>
</dbReference>
<organism evidence="1 5">
    <name type="scientific">Yersinia enterocolitica</name>
    <dbReference type="NCBI Taxonomy" id="630"/>
    <lineage>
        <taxon>Bacteria</taxon>
        <taxon>Pseudomonadati</taxon>
        <taxon>Pseudomonadota</taxon>
        <taxon>Gammaproteobacteria</taxon>
        <taxon>Enterobacterales</taxon>
        <taxon>Yersiniaceae</taxon>
        <taxon>Yersinia</taxon>
    </lineage>
</organism>
<evidence type="ECO:0000313" key="5">
    <source>
        <dbReference type="Proteomes" id="UP000048841"/>
    </source>
</evidence>